<accession>A0A9W6WMA6</accession>
<evidence type="ECO:0000313" key="1">
    <source>
        <dbReference type="EMBL" id="GME81533.1"/>
    </source>
</evidence>
<comment type="caution">
    <text evidence="1">The sequence shown here is derived from an EMBL/GenBank/DDBJ whole genome shotgun (WGS) entry which is preliminary data.</text>
</comment>
<reference evidence="1" key="1">
    <citation type="submission" date="2023-04" db="EMBL/GenBank/DDBJ databases">
        <title>Candida boidinii NBRC 10035.</title>
        <authorList>
            <person name="Ichikawa N."/>
            <person name="Sato H."/>
            <person name="Tonouchi N."/>
        </authorList>
    </citation>
    <scope>NUCLEOTIDE SEQUENCE</scope>
    <source>
        <strain evidence="1">NBRC 10035</strain>
    </source>
</reference>
<dbReference type="Proteomes" id="UP001165120">
    <property type="component" value="Unassembled WGS sequence"/>
</dbReference>
<sequence length="146" mass="16736">MIRQSYESSPSSIEENQNFETNKNNEINFVPINNDELNIIKHNQNYVLELINDSLSFPESSNPIEINLDENLKHSKDLIDYIFNEQGLGKIHFNEKLDYCQNFPILIINGEPVVNGIKPMVDSFNNGSLLKLIKVKAEGIEIQSKK</sequence>
<proteinExistence type="predicted"/>
<organism evidence="1 2">
    <name type="scientific">Candida boidinii</name>
    <name type="common">Yeast</name>
    <dbReference type="NCBI Taxonomy" id="5477"/>
    <lineage>
        <taxon>Eukaryota</taxon>
        <taxon>Fungi</taxon>
        <taxon>Dikarya</taxon>
        <taxon>Ascomycota</taxon>
        <taxon>Saccharomycotina</taxon>
        <taxon>Pichiomycetes</taxon>
        <taxon>Pichiales</taxon>
        <taxon>Pichiaceae</taxon>
        <taxon>Ogataea</taxon>
        <taxon>Ogataea/Candida clade</taxon>
    </lineage>
</organism>
<evidence type="ECO:0000313" key="2">
    <source>
        <dbReference type="Proteomes" id="UP001165120"/>
    </source>
</evidence>
<keyword evidence="2" id="KW-1185">Reference proteome</keyword>
<name>A0A9W6WMA6_CANBO</name>
<dbReference type="AlphaFoldDB" id="A0A9W6WMA6"/>
<protein>
    <submittedName>
        <fullName evidence="1">Unnamed protein product</fullName>
    </submittedName>
</protein>
<gene>
    <name evidence="1" type="ORF">Cboi02_000660500</name>
</gene>
<dbReference type="EMBL" id="BSXN01004601">
    <property type="protein sequence ID" value="GME81533.1"/>
    <property type="molecule type" value="Genomic_DNA"/>
</dbReference>